<dbReference type="Proteomes" id="UP001234297">
    <property type="component" value="Chromosome 10"/>
</dbReference>
<evidence type="ECO:0000313" key="1">
    <source>
        <dbReference type="EMBL" id="KAJ8623427.1"/>
    </source>
</evidence>
<accession>A0ACC2KQI3</accession>
<organism evidence="1 2">
    <name type="scientific">Persea americana</name>
    <name type="common">Avocado</name>
    <dbReference type="NCBI Taxonomy" id="3435"/>
    <lineage>
        <taxon>Eukaryota</taxon>
        <taxon>Viridiplantae</taxon>
        <taxon>Streptophyta</taxon>
        <taxon>Embryophyta</taxon>
        <taxon>Tracheophyta</taxon>
        <taxon>Spermatophyta</taxon>
        <taxon>Magnoliopsida</taxon>
        <taxon>Magnoliidae</taxon>
        <taxon>Laurales</taxon>
        <taxon>Lauraceae</taxon>
        <taxon>Persea</taxon>
    </lineage>
</organism>
<gene>
    <name evidence="1" type="ORF">MRB53_031956</name>
</gene>
<proteinExistence type="predicted"/>
<comment type="caution">
    <text evidence="1">The sequence shown here is derived from an EMBL/GenBank/DDBJ whole genome shotgun (WGS) entry which is preliminary data.</text>
</comment>
<sequence length="180" mass="19653">MDEAQQIRARRESLGLNGFQILFAAVGLLQTMMKQGYEGVGVGEGKMKIISLFVSISLSAFAAAVVLPLRYTDILCRISFFFLVLACSSLLSPFVPHVLFWFPYLACVLPLLHLLQLTPAALQASLQQLCRSSWTAIRDFACGAHQRLIRTTTRSKATPKDDSELSTITASSPPSCGGLE</sequence>
<protein>
    <submittedName>
        <fullName evidence="1">Uncharacterized protein</fullName>
    </submittedName>
</protein>
<evidence type="ECO:0000313" key="2">
    <source>
        <dbReference type="Proteomes" id="UP001234297"/>
    </source>
</evidence>
<reference evidence="1 2" key="1">
    <citation type="journal article" date="2022" name="Hortic Res">
        <title>A haplotype resolved chromosomal level avocado genome allows analysis of novel avocado genes.</title>
        <authorList>
            <person name="Nath O."/>
            <person name="Fletcher S.J."/>
            <person name="Hayward A."/>
            <person name="Shaw L.M."/>
            <person name="Masouleh A.K."/>
            <person name="Furtado A."/>
            <person name="Henry R.J."/>
            <person name="Mitter N."/>
        </authorList>
    </citation>
    <scope>NUCLEOTIDE SEQUENCE [LARGE SCALE GENOMIC DNA]</scope>
    <source>
        <strain evidence="2">cv. Hass</strain>
    </source>
</reference>
<keyword evidence="2" id="KW-1185">Reference proteome</keyword>
<dbReference type="EMBL" id="CM056818">
    <property type="protein sequence ID" value="KAJ8623427.1"/>
    <property type="molecule type" value="Genomic_DNA"/>
</dbReference>
<name>A0ACC2KQI3_PERAE</name>